<gene>
    <name evidence="1" type="ORF">HE1_00180</name>
</gene>
<protein>
    <submittedName>
        <fullName evidence="1">Uncharacterized protein</fullName>
    </submittedName>
</protein>
<evidence type="ECO:0000313" key="2">
    <source>
        <dbReference type="Proteomes" id="UP000024842"/>
    </source>
</evidence>
<reference evidence="1 2" key="1">
    <citation type="journal article" date="2014" name="FEMS Microbiol. Lett.">
        <title>Draft genome sequences of three Holospora species (Holospora obtusa, Holospora undulata, and Holospora elegans), endonuclear symbiotic bacteria of the ciliate Paramecium caudatum.</title>
        <authorList>
            <person name="Dohra H."/>
            <person name="Tanaka K."/>
            <person name="Suzuki T."/>
            <person name="Fujishima M."/>
            <person name="Suzuki H."/>
        </authorList>
    </citation>
    <scope>NUCLEOTIDE SEQUENCE [LARGE SCALE GENOMIC DNA]</scope>
    <source>
        <strain evidence="1 2">E1</strain>
    </source>
</reference>
<dbReference type="EMBL" id="BAUP01000036">
    <property type="protein sequence ID" value="GAJ45870.1"/>
    <property type="molecule type" value="Genomic_DNA"/>
</dbReference>
<keyword evidence="2" id="KW-1185">Reference proteome</keyword>
<name>A0A023DY36_9PROT</name>
<comment type="caution">
    <text evidence="1">The sequence shown here is derived from an EMBL/GenBank/DDBJ whole genome shotgun (WGS) entry which is preliminary data.</text>
</comment>
<sequence length="38" mass="4579">MNEKVIGLLKRFKLIVTEIGEKDWDKDLILFLLFILWS</sequence>
<proteinExistence type="predicted"/>
<evidence type="ECO:0000313" key="1">
    <source>
        <dbReference type="EMBL" id="GAJ45870.1"/>
    </source>
</evidence>
<dbReference type="Proteomes" id="UP000024842">
    <property type="component" value="Unassembled WGS sequence"/>
</dbReference>
<dbReference type="AlphaFoldDB" id="A0A023DY36"/>
<accession>A0A023DY36</accession>
<organism evidence="1 2">
    <name type="scientific">Holospora elegans E1</name>
    <dbReference type="NCBI Taxonomy" id="1427503"/>
    <lineage>
        <taxon>Bacteria</taxon>
        <taxon>Pseudomonadati</taxon>
        <taxon>Pseudomonadota</taxon>
        <taxon>Alphaproteobacteria</taxon>
        <taxon>Holosporales</taxon>
        <taxon>Holosporaceae</taxon>
        <taxon>Holospora</taxon>
    </lineage>
</organism>